<evidence type="ECO:0008006" key="3">
    <source>
        <dbReference type="Google" id="ProtNLM"/>
    </source>
</evidence>
<evidence type="ECO:0000313" key="2">
    <source>
        <dbReference type="Proteomes" id="UP000318943"/>
    </source>
</evidence>
<organism evidence="1 2">
    <name type="scientific">Cupriavidus campinensis</name>
    <dbReference type="NCBI Taxonomy" id="151783"/>
    <lineage>
        <taxon>Bacteria</taxon>
        <taxon>Pseudomonadati</taxon>
        <taxon>Pseudomonadota</taxon>
        <taxon>Betaproteobacteria</taxon>
        <taxon>Burkholderiales</taxon>
        <taxon>Burkholderiaceae</taxon>
        <taxon>Cupriavidus</taxon>
    </lineage>
</organism>
<dbReference type="Proteomes" id="UP000318943">
    <property type="component" value="Unassembled WGS sequence"/>
</dbReference>
<gene>
    <name evidence="1" type="ORF">FGG12_17635</name>
</gene>
<name>A0ABY3EKI9_9BURK</name>
<dbReference type="RefSeq" id="WP_144199571.1">
    <property type="nucleotide sequence ID" value="NZ_VCIZ01000010.1"/>
</dbReference>
<dbReference type="InterPro" id="IPR010982">
    <property type="entry name" value="Lambda_DNA-bd_dom_sf"/>
</dbReference>
<sequence>MDEMNVLRTWLRDQRGRWTRIAADTGLSTKTLARIAHGQESVNLRTYTKLREAMKAASVSAEPVAA</sequence>
<dbReference type="SUPFAM" id="SSF47413">
    <property type="entry name" value="lambda repressor-like DNA-binding domains"/>
    <property type="match status" value="1"/>
</dbReference>
<comment type="caution">
    <text evidence="1">The sequence shown here is derived from an EMBL/GenBank/DDBJ whole genome shotgun (WGS) entry which is preliminary data.</text>
</comment>
<accession>A0ABY3EKI9</accession>
<keyword evidence="2" id="KW-1185">Reference proteome</keyword>
<protein>
    <recommendedName>
        <fullName evidence="3">Helix-turn-helix transcriptional regulator</fullName>
    </recommendedName>
</protein>
<proteinExistence type="predicted"/>
<dbReference type="EMBL" id="VCIZ01000010">
    <property type="protein sequence ID" value="TSP11458.1"/>
    <property type="molecule type" value="Genomic_DNA"/>
</dbReference>
<evidence type="ECO:0000313" key="1">
    <source>
        <dbReference type="EMBL" id="TSP11458.1"/>
    </source>
</evidence>
<reference evidence="1 2" key="1">
    <citation type="submission" date="2019-05" db="EMBL/GenBank/DDBJ databases">
        <title>Whole genome sequence analysis of Cupriavidus campinensis S14E4C strain.</title>
        <authorList>
            <person name="Abbaszade G."/>
            <person name="Szabo A."/>
            <person name="Toumi M."/>
            <person name="Toth E."/>
        </authorList>
    </citation>
    <scope>NUCLEOTIDE SEQUENCE [LARGE SCALE GENOMIC DNA]</scope>
    <source>
        <strain evidence="1 2">S14E4C</strain>
    </source>
</reference>